<evidence type="ECO:0000256" key="2">
    <source>
        <dbReference type="ARBA" id="ARBA00022741"/>
    </source>
</evidence>
<dbReference type="SUPFAM" id="SSF52540">
    <property type="entry name" value="P-loop containing nucleoside triphosphate hydrolases"/>
    <property type="match status" value="3"/>
</dbReference>
<evidence type="ECO:0000256" key="7">
    <source>
        <dbReference type="ARBA" id="ARBA00023125"/>
    </source>
</evidence>
<comment type="similarity">
    <text evidence="9">In the N-terminal section; belongs to the UvrB family.</text>
</comment>
<dbReference type="InterPro" id="IPR047112">
    <property type="entry name" value="RecG/Mfd"/>
</dbReference>
<dbReference type="Pfam" id="PF03461">
    <property type="entry name" value="TRCF"/>
    <property type="match status" value="1"/>
</dbReference>
<dbReference type="Gene3D" id="3.30.2060.10">
    <property type="entry name" value="Penicillin-binding protein 1b domain"/>
    <property type="match status" value="1"/>
</dbReference>
<dbReference type="InterPro" id="IPR001650">
    <property type="entry name" value="Helicase_C-like"/>
</dbReference>
<dbReference type="SUPFAM" id="SSF143517">
    <property type="entry name" value="TRCF domain-like"/>
    <property type="match status" value="1"/>
</dbReference>
<dbReference type="RefSeq" id="WP_341876237.1">
    <property type="nucleotide sequence ID" value="NZ_CP121687.1"/>
</dbReference>
<comment type="function">
    <text evidence="9">Couples transcription and DNA repair by recognizing RNA polymerase (RNAP) stalled at DNA lesions. Mediates ATP-dependent release of RNAP and its truncated transcript from the DNA, and recruitment of nucleotide excision repair machinery to the damaged site.</text>
</comment>
<keyword evidence="13" id="KW-1185">Reference proteome</keyword>
<keyword evidence="8 9" id="KW-0234">DNA repair</keyword>
<evidence type="ECO:0000256" key="5">
    <source>
        <dbReference type="ARBA" id="ARBA00022806"/>
    </source>
</evidence>
<comment type="similarity">
    <text evidence="9">In the C-terminal section; belongs to the helicase family. RecG subfamily.</text>
</comment>
<keyword evidence="5" id="KW-0347">Helicase</keyword>
<evidence type="ECO:0000256" key="3">
    <source>
        <dbReference type="ARBA" id="ARBA00022763"/>
    </source>
</evidence>
<dbReference type="PANTHER" id="PTHR47964">
    <property type="entry name" value="ATP-DEPENDENT DNA HELICASE HOMOLOG RECG, CHLOROPLASTIC"/>
    <property type="match status" value="1"/>
</dbReference>
<dbReference type="SMART" id="SM00982">
    <property type="entry name" value="TRCF"/>
    <property type="match status" value="1"/>
</dbReference>
<sequence>MKNTAFSGMIQPLLELESYQKLLNNLNNHHSPILTTGIIDSQKAHLIYALQTHTDRPVIILTHNEMKAKEIYEDMQFFIKDNIYVYPSKDPLFYSADVHSIDIVRQRLNVIKALLDQKNPVIVLSVEALLDRLVRKDVFKTFIINLSVGDIVSTDELTRQLVLMGYEHVELVESPGQFAIRGGIIDIYSGTLPHPYRIELWDDEIDSIRQMDPLTQRSSEKSEQIEIFPMRELVFTEEVIQESIVRIAEESKKRLKQMEKKGLIEQKEILSKTVDAFLEKIKNQKTFQGIEGYVRYFYEDTVTLTDYLDKETLFIIDEPVRIKEKCFKTIQEFEESMKGRLEKGYILPRQMETLFRYEDVLDSIKDFDTILMTMLTHTIKDFTIKESLQFPVKSINSFYKQMDILEKDLTFWKQKNCRILILAGPRSKGERLQKELSEKNIISTYRSDLSEPIEKGQIIISHGSLHRGFEYGMIDFVIISDKEVFGEEKKKRKVKKKPKGSKIESFTDLSIGDYVVHENHGIGIYQGIEKIVVDNVSKDYLKIRYADSGNLYVSVNQMDLIQKYIGAEGKGPKLNKLGGSEWVKTKARVKKAVADLAKELIELYAKRQNNRGFRYSPDTVWQKEFEDMFPYEETGDQITAIEEVKKDLESDKIMERLLCGDVGYGKTEVAIRAAFKVVQDGKQVAYLVPTTILAQQHYNTFVQRMKDFPVKVGILSRFRTPKEQKETIEQLRKGMIDIIIGTHRLLSKDIVFKDLGLLIIDEEQRFGVTHKEKLKYLKENVDVLTLTATPIPRTLHMSLVGIRDMSVLEEPPEERYPVQTYVMEYNPEFVRDAIHRELGRNGQVYYLHNRVKNIDKIAAKIQEMVPEAVVSYAHGQMSERELENIMMDFINGEIDVLVCTTIIETGLDIPNVNTIIIQDADYMGLSQLYQLRGRVGRSNRIAYAYLMYQKDKVLQEAAEKRLQAIKEFTEFGSGFKIAMRDLEIRGAGNLLGEQQHGHMEAVGYDLYCKLLEEAVREEKGEILQEAFETSIELNVNAYIPARFISNEMQKLEIYKKIASIQTEQDYFDLQEEIEDRYGDLPRSVQNLLEIALIKSEAHALDILSIAQKGNKVNFTFKKDARIDPIKIPELLSKYNRKLTFAAAENPYFIYHVSDEEKETLIRYIKNLLQDMKGLKLE</sequence>
<dbReference type="Pfam" id="PF02559">
    <property type="entry name" value="CarD_TRCF_RID"/>
    <property type="match status" value="1"/>
</dbReference>
<evidence type="ECO:0000256" key="1">
    <source>
        <dbReference type="ARBA" id="ARBA00022490"/>
    </source>
</evidence>
<gene>
    <name evidence="9 12" type="primary">mfd</name>
    <name evidence="12" type="ORF">QBE51_10525</name>
</gene>
<keyword evidence="6 9" id="KW-0067">ATP-binding</keyword>
<keyword evidence="4 9" id="KW-0378">Hydrolase</keyword>
<dbReference type="InterPro" id="IPR005118">
    <property type="entry name" value="TRCF_C"/>
</dbReference>
<dbReference type="InterPro" id="IPR036101">
    <property type="entry name" value="CarD-like/TRCF_RID_sf"/>
</dbReference>
<dbReference type="Pfam" id="PF00270">
    <property type="entry name" value="DEAD"/>
    <property type="match status" value="1"/>
</dbReference>
<dbReference type="SUPFAM" id="SSF141259">
    <property type="entry name" value="CarD-like"/>
    <property type="match status" value="1"/>
</dbReference>
<proteinExistence type="inferred from homology"/>
<keyword evidence="1 9" id="KW-0963">Cytoplasm</keyword>
<evidence type="ECO:0000256" key="8">
    <source>
        <dbReference type="ARBA" id="ARBA00023204"/>
    </source>
</evidence>
<dbReference type="Pfam" id="PF17757">
    <property type="entry name" value="UvrB_inter"/>
    <property type="match status" value="1"/>
</dbReference>
<organism evidence="12 13">
    <name type="scientific">Defluviitalea saccharophila</name>
    <dbReference type="NCBI Taxonomy" id="879970"/>
    <lineage>
        <taxon>Bacteria</taxon>
        <taxon>Bacillati</taxon>
        <taxon>Bacillota</taxon>
        <taxon>Clostridia</taxon>
        <taxon>Lachnospirales</taxon>
        <taxon>Defluviitaleaceae</taxon>
        <taxon>Defluviitalea</taxon>
    </lineage>
</organism>
<dbReference type="SMART" id="SM00487">
    <property type="entry name" value="DEXDc"/>
    <property type="match status" value="1"/>
</dbReference>
<keyword evidence="7 9" id="KW-0238">DNA-binding</keyword>
<dbReference type="InterPro" id="IPR037235">
    <property type="entry name" value="TRCF-like_C_D7"/>
</dbReference>
<dbReference type="Gene3D" id="3.90.1150.50">
    <property type="entry name" value="Transcription-repair-coupling factor, D7 domain"/>
    <property type="match status" value="1"/>
</dbReference>
<evidence type="ECO:0000256" key="4">
    <source>
        <dbReference type="ARBA" id="ARBA00022801"/>
    </source>
</evidence>
<keyword evidence="3 9" id="KW-0227">DNA damage</keyword>
<dbReference type="HAMAP" id="MF_00969">
    <property type="entry name" value="TRCF"/>
    <property type="match status" value="1"/>
</dbReference>
<protein>
    <recommendedName>
        <fullName evidence="9">Transcription-repair-coupling factor</fullName>
        <shortName evidence="9">TRCF</shortName>
        <ecNumber evidence="9">3.6.4.-</ecNumber>
    </recommendedName>
</protein>
<dbReference type="CDD" id="cd17991">
    <property type="entry name" value="DEXHc_TRCF"/>
    <property type="match status" value="1"/>
</dbReference>
<dbReference type="Proteomes" id="UP001486565">
    <property type="component" value="Chromosome"/>
</dbReference>
<dbReference type="InterPro" id="IPR041471">
    <property type="entry name" value="UvrB_inter"/>
</dbReference>
<evidence type="ECO:0000313" key="13">
    <source>
        <dbReference type="Proteomes" id="UP001486565"/>
    </source>
</evidence>
<dbReference type="InterPro" id="IPR011545">
    <property type="entry name" value="DEAD/DEAH_box_helicase_dom"/>
</dbReference>
<dbReference type="SMART" id="SM00490">
    <property type="entry name" value="HELICc"/>
    <property type="match status" value="1"/>
</dbReference>
<name>A0ABZ2Y447_9FIRM</name>
<keyword evidence="2 9" id="KW-0547">Nucleotide-binding</keyword>
<dbReference type="InterPro" id="IPR014001">
    <property type="entry name" value="Helicase_ATP-bd"/>
</dbReference>
<comment type="subcellular location">
    <subcellularLocation>
        <location evidence="9">Cytoplasm</location>
    </subcellularLocation>
</comment>
<reference evidence="12 13" key="1">
    <citation type="submission" date="2023-03" db="EMBL/GenBank/DDBJ databases">
        <title>Novel Species.</title>
        <authorList>
            <person name="Ma S."/>
        </authorList>
    </citation>
    <scope>NUCLEOTIDE SEQUENCE [LARGE SCALE GENOMIC DNA]</scope>
    <source>
        <strain evidence="12 13">LIND6LT2</strain>
    </source>
</reference>
<dbReference type="PROSITE" id="PS51194">
    <property type="entry name" value="HELICASE_CTER"/>
    <property type="match status" value="1"/>
</dbReference>
<evidence type="ECO:0000313" key="12">
    <source>
        <dbReference type="EMBL" id="WZL69229.1"/>
    </source>
</evidence>
<dbReference type="NCBIfam" id="TIGR00580">
    <property type="entry name" value="mfd"/>
    <property type="match status" value="1"/>
</dbReference>
<dbReference type="Gene3D" id="3.40.50.300">
    <property type="entry name" value="P-loop containing nucleotide triphosphate hydrolases"/>
    <property type="match status" value="2"/>
</dbReference>
<dbReference type="Pfam" id="PF00271">
    <property type="entry name" value="Helicase_C"/>
    <property type="match status" value="1"/>
</dbReference>
<dbReference type="PROSITE" id="PS51192">
    <property type="entry name" value="HELICASE_ATP_BIND_1"/>
    <property type="match status" value="1"/>
</dbReference>
<evidence type="ECO:0000259" key="10">
    <source>
        <dbReference type="PROSITE" id="PS51192"/>
    </source>
</evidence>
<dbReference type="SMART" id="SM01058">
    <property type="entry name" value="CarD_TRCF"/>
    <property type="match status" value="1"/>
</dbReference>
<dbReference type="EMBL" id="CP121687">
    <property type="protein sequence ID" value="WZL69229.1"/>
    <property type="molecule type" value="Genomic_DNA"/>
</dbReference>
<accession>A0ABZ2Y447</accession>
<dbReference type="PANTHER" id="PTHR47964:SF1">
    <property type="entry name" value="ATP-DEPENDENT DNA HELICASE HOMOLOG RECG, CHLOROPLASTIC"/>
    <property type="match status" value="1"/>
</dbReference>
<feature type="domain" description="Helicase ATP-binding" evidence="10">
    <location>
        <begin position="647"/>
        <end position="808"/>
    </location>
</feature>
<dbReference type="InterPro" id="IPR003711">
    <property type="entry name" value="CarD-like/TRCF_RID"/>
</dbReference>
<dbReference type="InterPro" id="IPR004576">
    <property type="entry name" value="Mfd"/>
</dbReference>
<dbReference type="EC" id="3.6.4.-" evidence="9"/>
<dbReference type="Gene3D" id="3.40.50.11180">
    <property type="match status" value="1"/>
</dbReference>
<feature type="domain" description="Helicase C-terminal" evidence="11">
    <location>
        <begin position="817"/>
        <end position="983"/>
    </location>
</feature>
<evidence type="ECO:0000259" key="11">
    <source>
        <dbReference type="PROSITE" id="PS51194"/>
    </source>
</evidence>
<evidence type="ECO:0000256" key="6">
    <source>
        <dbReference type="ARBA" id="ARBA00022840"/>
    </source>
</evidence>
<dbReference type="Gene3D" id="2.40.10.170">
    <property type="match status" value="1"/>
</dbReference>
<dbReference type="InterPro" id="IPR027417">
    <property type="entry name" value="P-loop_NTPase"/>
</dbReference>
<evidence type="ECO:0000256" key="9">
    <source>
        <dbReference type="HAMAP-Rule" id="MF_00969"/>
    </source>
</evidence>